<dbReference type="Pfam" id="PF00144">
    <property type="entry name" value="Beta-lactamase"/>
    <property type="match status" value="1"/>
</dbReference>
<feature type="region of interest" description="Disordered" evidence="2">
    <location>
        <begin position="1"/>
        <end position="128"/>
    </location>
</feature>
<dbReference type="EMBL" id="LCTW02000019">
    <property type="protein sequence ID" value="KXX82206.1"/>
    <property type="molecule type" value="Genomic_DNA"/>
</dbReference>
<keyword evidence="1" id="KW-0863">Zinc-finger</keyword>
<proteinExistence type="predicted"/>
<feature type="compositionally biased region" description="Polar residues" evidence="2">
    <location>
        <begin position="52"/>
        <end position="61"/>
    </location>
</feature>
<dbReference type="VEuPathDB" id="FungiDB:MMYC01_201699"/>
<evidence type="ECO:0000256" key="2">
    <source>
        <dbReference type="SAM" id="MobiDB-lite"/>
    </source>
</evidence>
<evidence type="ECO:0000256" key="1">
    <source>
        <dbReference type="PROSITE-ProRule" id="PRU00175"/>
    </source>
</evidence>
<dbReference type="OrthoDB" id="10250282at2759"/>
<dbReference type="STRING" id="100816.A0A175WF10"/>
<feature type="domain" description="RING-type" evidence="3">
    <location>
        <begin position="154"/>
        <end position="222"/>
    </location>
</feature>
<reference evidence="4 5" key="1">
    <citation type="journal article" date="2016" name="Genome Announc.">
        <title>Genome Sequence of Madurella mycetomatis mm55, Isolated from a Human Mycetoma Case in Sudan.</title>
        <authorList>
            <person name="Smit S."/>
            <person name="Derks M.F."/>
            <person name="Bervoets S."/>
            <person name="Fahal A."/>
            <person name="van Leeuwen W."/>
            <person name="van Belkum A."/>
            <person name="van de Sande W.W."/>
        </authorList>
    </citation>
    <scope>NUCLEOTIDE SEQUENCE [LARGE SCALE GENOMIC DNA]</scope>
    <source>
        <strain evidence="5">mm55</strain>
    </source>
</reference>
<dbReference type="InterPro" id="IPR001466">
    <property type="entry name" value="Beta-lactam-related"/>
</dbReference>
<dbReference type="Proteomes" id="UP000078237">
    <property type="component" value="Unassembled WGS sequence"/>
</dbReference>
<keyword evidence="1" id="KW-0479">Metal-binding</keyword>
<comment type="caution">
    <text evidence="4">The sequence shown here is derived from an EMBL/GenBank/DDBJ whole genome shotgun (WGS) entry which is preliminary data.</text>
</comment>
<dbReference type="SUPFAM" id="SSF56601">
    <property type="entry name" value="beta-lactamase/transpeptidase-like"/>
    <property type="match status" value="1"/>
</dbReference>
<dbReference type="PANTHER" id="PTHR22935:SF97">
    <property type="entry name" value="BETA-LACTAMASE-RELATED DOMAIN-CONTAINING PROTEIN"/>
    <property type="match status" value="1"/>
</dbReference>
<evidence type="ECO:0000259" key="3">
    <source>
        <dbReference type="PROSITE" id="PS50089"/>
    </source>
</evidence>
<dbReference type="InterPro" id="IPR051478">
    <property type="entry name" value="Beta-lactamase-like_AB/R"/>
</dbReference>
<dbReference type="Pfam" id="PF26335">
    <property type="entry name" value="ARB_00930_C"/>
    <property type="match status" value="1"/>
</dbReference>
<organism evidence="4 5">
    <name type="scientific">Madurella mycetomatis</name>
    <dbReference type="NCBI Taxonomy" id="100816"/>
    <lineage>
        <taxon>Eukaryota</taxon>
        <taxon>Fungi</taxon>
        <taxon>Dikarya</taxon>
        <taxon>Ascomycota</taxon>
        <taxon>Pezizomycotina</taxon>
        <taxon>Sordariomycetes</taxon>
        <taxon>Sordariomycetidae</taxon>
        <taxon>Sordariales</taxon>
        <taxon>Sordariales incertae sedis</taxon>
        <taxon>Madurella</taxon>
    </lineage>
</organism>
<feature type="compositionally biased region" description="Basic and acidic residues" evidence="2">
    <location>
        <begin position="110"/>
        <end position="128"/>
    </location>
</feature>
<dbReference type="InterPro" id="IPR012338">
    <property type="entry name" value="Beta-lactam/transpept-like"/>
</dbReference>
<dbReference type="PANTHER" id="PTHR22935">
    <property type="entry name" value="PENICILLIN-BINDING PROTEIN"/>
    <property type="match status" value="1"/>
</dbReference>
<dbReference type="InterPro" id="IPR001841">
    <property type="entry name" value="Znf_RING"/>
</dbReference>
<dbReference type="SUPFAM" id="SSF57850">
    <property type="entry name" value="RING/U-box"/>
    <property type="match status" value="1"/>
</dbReference>
<dbReference type="Gene3D" id="3.40.710.10">
    <property type="entry name" value="DD-peptidase/beta-lactamase superfamily"/>
    <property type="match status" value="1"/>
</dbReference>
<protein>
    <submittedName>
        <fullName evidence="4">Penicillin-binding protein 4</fullName>
    </submittedName>
</protein>
<evidence type="ECO:0000313" key="5">
    <source>
        <dbReference type="Proteomes" id="UP000078237"/>
    </source>
</evidence>
<dbReference type="PROSITE" id="PS50089">
    <property type="entry name" value="ZF_RING_2"/>
    <property type="match status" value="1"/>
</dbReference>
<dbReference type="Gene3D" id="3.30.40.10">
    <property type="entry name" value="Zinc/RING finger domain, C3HC4 (zinc finger)"/>
    <property type="match status" value="1"/>
</dbReference>
<sequence length="789" mass="85120">MERRVSLGSGPDDPSIVDSRDRRTTTASNDGSDRQHSRLAQDSGGMDRGNNDPGTSTSTLSDDPPARYLILHPHSQSGTRAQGSSGLGSCPPSPRGGRRVANDPGPSRSASDDGRSSSDESDVSENRISHETNYWPNISNWLQTHQGPKPVVNCIICARKLTIPGLQSLGDDDDDDHWADNWEDHVILGCGHVYGDKCMRAWVLECLLQNDDPNGPGCPMCREHIYAAAGLSLGQNCPILGPAYPDVVDPGSSPVLDAARLAFDQEITQLLLSDLLRNETSFSIQVFSSYSDTPIYERYHTATGLGFNKSVGAETLYRIASISKLMTVYTMLTELSDKHWNDPIADYVPELATSGNTVDSAVWSEVTLGSLASHMGGISRDYALEDLSPLIPSGIPGLPALDESEIVQCGTAGLRPCTREGESSPITVPTQSPSLISAESIALIRQSYPISPTYHTPAYSNMAFQLLGYAAENITGKPFARLIEERLLSPLNLNRTFLSIPLNDSNAIVANGWTLEFGEEAPAGAYVSCSADLTKLGRSILNSTLLPAHTTRKWLKPVAHTANVSLSIGQPWEIHRIPVATYDTRVVDTYTKNGVIGEYLSFFAVSPDHGIGYSILAAGPSVAATYNYLERRMSEVWLAAVEQAGREQADAVFGGNYTHPDDSTLEISLYPGEPGLFLSKLVSNGTNLLAVVGTPLGSSVSGDLGAWLYPMRLTSDNRVAFRAVFGARGQPAERCGSWGALDIMRYGGYPVDLLVFELGADGMAEAVEVPILKKTLRKEVGSSRRRQSL</sequence>
<accession>A0A175WF10</accession>
<dbReference type="GO" id="GO:0008270">
    <property type="term" value="F:zinc ion binding"/>
    <property type="evidence" value="ECO:0007669"/>
    <property type="project" value="UniProtKB-KW"/>
</dbReference>
<evidence type="ECO:0000313" key="4">
    <source>
        <dbReference type="EMBL" id="KXX82206.1"/>
    </source>
</evidence>
<dbReference type="InterPro" id="IPR058664">
    <property type="entry name" value="ARB_00930-like_C"/>
</dbReference>
<keyword evidence="5" id="KW-1185">Reference proteome</keyword>
<name>A0A175WF10_9PEZI</name>
<gene>
    <name evidence="4" type="ORF">MMYC01_201699</name>
</gene>
<keyword evidence="1" id="KW-0862">Zinc</keyword>
<dbReference type="AlphaFoldDB" id="A0A175WF10"/>
<dbReference type="InterPro" id="IPR013083">
    <property type="entry name" value="Znf_RING/FYVE/PHD"/>
</dbReference>